<evidence type="ECO:0000256" key="2">
    <source>
        <dbReference type="ARBA" id="ARBA00010527"/>
    </source>
</evidence>
<dbReference type="InterPro" id="IPR047196">
    <property type="entry name" value="YidC_ALB_C"/>
</dbReference>
<feature type="transmembrane region" description="Helical" evidence="13">
    <location>
        <begin position="447"/>
        <end position="467"/>
    </location>
</feature>
<dbReference type="Pfam" id="PF02096">
    <property type="entry name" value="60KD_IMP"/>
    <property type="match status" value="1"/>
</dbReference>
<evidence type="ECO:0000256" key="14">
    <source>
        <dbReference type="SAM" id="MobiDB-lite"/>
    </source>
</evidence>
<reference evidence="18" key="1">
    <citation type="journal article" date="2019" name="Int. J. Syst. Evol. Microbiol.">
        <title>The Global Catalogue of Microorganisms (GCM) 10K type strain sequencing project: providing services to taxonomists for standard genome sequencing and annotation.</title>
        <authorList>
            <consortium name="The Broad Institute Genomics Platform"/>
            <consortium name="The Broad Institute Genome Sequencing Center for Infectious Disease"/>
            <person name="Wu L."/>
            <person name="Ma J."/>
        </authorList>
    </citation>
    <scope>NUCLEOTIDE SEQUENCE [LARGE SCALE GENOMIC DNA]</scope>
    <source>
        <strain evidence="18">KCTC 23707</strain>
    </source>
</reference>
<evidence type="ECO:0000313" key="18">
    <source>
        <dbReference type="Proteomes" id="UP001597373"/>
    </source>
</evidence>
<comment type="caution">
    <text evidence="17">The sequence shown here is derived from an EMBL/GenBank/DDBJ whole genome shotgun (WGS) entry which is preliminary data.</text>
</comment>
<dbReference type="NCBIfam" id="TIGR03593">
    <property type="entry name" value="yidC_nterm"/>
    <property type="match status" value="1"/>
</dbReference>
<evidence type="ECO:0000256" key="6">
    <source>
        <dbReference type="ARBA" id="ARBA00022692"/>
    </source>
</evidence>
<feature type="domain" description="Membrane insertase YidC/Oxa/ALB C-terminal" evidence="15">
    <location>
        <begin position="384"/>
        <end position="581"/>
    </location>
</feature>
<evidence type="ECO:0000256" key="12">
    <source>
        <dbReference type="ARBA" id="ARBA00033342"/>
    </source>
</evidence>
<dbReference type="CDD" id="cd19961">
    <property type="entry name" value="EcYidC-like_peri"/>
    <property type="match status" value="1"/>
</dbReference>
<dbReference type="InterPro" id="IPR028053">
    <property type="entry name" value="Membr_insert_YidC_N"/>
</dbReference>
<evidence type="ECO:0000256" key="5">
    <source>
        <dbReference type="ARBA" id="ARBA00022475"/>
    </source>
</evidence>
<evidence type="ECO:0000256" key="9">
    <source>
        <dbReference type="ARBA" id="ARBA00023136"/>
    </source>
</evidence>
<keyword evidence="9 13" id="KW-0472">Membrane</keyword>
<evidence type="ECO:0000256" key="13">
    <source>
        <dbReference type="HAMAP-Rule" id="MF_01810"/>
    </source>
</evidence>
<feature type="transmembrane region" description="Helical" evidence="13">
    <location>
        <begin position="547"/>
        <end position="567"/>
    </location>
</feature>
<dbReference type="Proteomes" id="UP001597373">
    <property type="component" value="Unassembled WGS sequence"/>
</dbReference>
<dbReference type="EMBL" id="JBHUIR010000032">
    <property type="protein sequence ID" value="MFD2259997.1"/>
    <property type="molecule type" value="Genomic_DNA"/>
</dbReference>
<evidence type="ECO:0000256" key="11">
    <source>
        <dbReference type="ARBA" id="ARBA00033245"/>
    </source>
</evidence>
<evidence type="ECO:0000313" key="17">
    <source>
        <dbReference type="EMBL" id="MFD2259997.1"/>
    </source>
</evidence>
<keyword evidence="7 13" id="KW-0653">Protein transport</keyword>
<comment type="subcellular location">
    <subcellularLocation>
        <location evidence="1">Cell inner membrane</location>
        <topology evidence="1">Multi-pass membrane protein</topology>
    </subcellularLocation>
    <subcellularLocation>
        <location evidence="13">Cell membrane</location>
        <topology evidence="13">Multi-pass membrane protein</topology>
    </subcellularLocation>
</comment>
<dbReference type="NCBIfam" id="NF002353">
    <property type="entry name" value="PRK01318.1-4"/>
    <property type="match status" value="1"/>
</dbReference>
<evidence type="ECO:0000256" key="1">
    <source>
        <dbReference type="ARBA" id="ARBA00004429"/>
    </source>
</evidence>
<dbReference type="InterPro" id="IPR028055">
    <property type="entry name" value="YidC/Oxa/ALB_C"/>
</dbReference>
<feature type="transmembrane region" description="Helical" evidence="13">
    <location>
        <begin position="507"/>
        <end position="526"/>
    </location>
</feature>
<evidence type="ECO:0000256" key="10">
    <source>
        <dbReference type="ARBA" id="ARBA00023186"/>
    </source>
</evidence>
<keyword evidence="4 13" id="KW-0813">Transport</keyword>
<feature type="transmembrane region" description="Helical" evidence="13">
    <location>
        <begin position="6"/>
        <end position="26"/>
    </location>
</feature>
<name>A0ABW5DG04_9HYPH</name>
<gene>
    <name evidence="13 17" type="primary">yidC</name>
    <name evidence="17" type="ORF">ACFSMZ_09490</name>
</gene>
<dbReference type="CDD" id="cd20070">
    <property type="entry name" value="5TM_YidC_Alb3"/>
    <property type="match status" value="1"/>
</dbReference>
<evidence type="ECO:0000256" key="4">
    <source>
        <dbReference type="ARBA" id="ARBA00022448"/>
    </source>
</evidence>
<dbReference type="HAMAP" id="MF_01810">
    <property type="entry name" value="YidC_type1"/>
    <property type="match status" value="1"/>
</dbReference>
<feature type="region of interest" description="Disordered" evidence="14">
    <location>
        <begin position="43"/>
        <end position="93"/>
    </location>
</feature>
<dbReference type="PRINTS" id="PR01900">
    <property type="entry name" value="YIDCPROTEIN"/>
</dbReference>
<comment type="function">
    <text evidence="13">Required for the insertion and/or proper folding and/or complex formation of integral membrane proteins into the membrane. Involved in integration of membrane proteins that insert both dependently and independently of the Sec translocase complex, as well as at least some lipoproteins. Aids folding of multispanning membrane proteins.</text>
</comment>
<protein>
    <recommendedName>
        <fullName evidence="3 13">Membrane protein insertase YidC</fullName>
    </recommendedName>
    <alternativeName>
        <fullName evidence="12 13">Foldase YidC</fullName>
    </alternativeName>
    <alternativeName>
        <fullName evidence="11 13">Membrane integrase YidC</fullName>
    </alternativeName>
    <alternativeName>
        <fullName evidence="13">Membrane protein YidC</fullName>
    </alternativeName>
</protein>
<dbReference type="InterPro" id="IPR019998">
    <property type="entry name" value="Membr_insert_YidC"/>
</dbReference>
<feature type="compositionally biased region" description="Polar residues" evidence="14">
    <location>
        <begin position="47"/>
        <end position="59"/>
    </location>
</feature>
<dbReference type="RefSeq" id="WP_345099459.1">
    <property type="nucleotide sequence ID" value="NZ_BAABGS010000062.1"/>
</dbReference>
<feature type="domain" description="Membrane insertase YidC N-terminal" evidence="16">
    <location>
        <begin position="93"/>
        <end position="373"/>
    </location>
</feature>
<dbReference type="PANTHER" id="PTHR12428:SF65">
    <property type="entry name" value="CYTOCHROME C OXIDASE ASSEMBLY PROTEIN COX18, MITOCHONDRIAL"/>
    <property type="match status" value="1"/>
</dbReference>
<dbReference type="InterPro" id="IPR001708">
    <property type="entry name" value="YidC/ALB3/OXA1/COX18"/>
</dbReference>
<evidence type="ECO:0000256" key="7">
    <source>
        <dbReference type="ARBA" id="ARBA00022927"/>
    </source>
</evidence>
<keyword evidence="18" id="KW-1185">Reference proteome</keyword>
<evidence type="ECO:0000259" key="15">
    <source>
        <dbReference type="Pfam" id="PF02096"/>
    </source>
</evidence>
<dbReference type="Gene3D" id="2.70.98.90">
    <property type="match status" value="1"/>
</dbReference>
<dbReference type="InterPro" id="IPR038221">
    <property type="entry name" value="YidC_periplasmic_sf"/>
</dbReference>
<dbReference type="NCBIfam" id="TIGR03592">
    <property type="entry name" value="yidC_oxa1_cterm"/>
    <property type="match status" value="1"/>
</dbReference>
<keyword evidence="5 13" id="KW-1003">Cell membrane</keyword>
<evidence type="ECO:0000256" key="8">
    <source>
        <dbReference type="ARBA" id="ARBA00022989"/>
    </source>
</evidence>
<dbReference type="PRINTS" id="PR00701">
    <property type="entry name" value="60KDINNERMP"/>
</dbReference>
<sequence length="605" mass="67501">MENNRNLLIAFVISMVILTGWQMLYVNPKIEAQREAARIEAEQAAETSNLDSVTQSDTNIPAPGATAGSEVPGASSSATQPVSREAAVASSPRVQIDTPRLAGSINLQGARLDDLKLKDYRVTVEPNSPNIELLIPAALPDGYFAEFGFVGSAASGTVPGPDTVWTVESGSTLTPHTPVTLTYTNEKGLTFRRTISVDTNYMFTVTDTVVNGGTEPIELRSYGRTTRMGTPSTAGLYILHEGLIGVTGEKGLQEIKYADAEEEGQIKPGKSEDGWLGITDKYWAVTLIPHSGVAFDPRFAFFGEGRPRFQADFLTDPIVVPAQGEQTVSNMVFAGAKEVHVIDEYEKTKNIRQFELLIDWGWFYFITKPMFYLIDWLYRLLGNFGLAILATTVIVKLVLFPLANKSYKSMAKMKQLQPALLEIREKYGDDRMKQQQAMMELYKKEKVNPVAGCWPVLVQIPIFFALYKVLYVTIEMRHAPFFGWIRDLAAPDPTSIFNLFGLLPYDVPAFLMIGVWPIIMGITMFLQMRMNPTPPDPTQAMIFNWMPLIFTYMLASFPAGLVIYWAWNNTLSIIQQAVIMKRHGAKVELWDNLVGMFKKKPKPAE</sequence>
<accession>A0ABW5DG04</accession>
<evidence type="ECO:0000256" key="3">
    <source>
        <dbReference type="ARBA" id="ARBA00015325"/>
    </source>
</evidence>
<comment type="subunit">
    <text evidence="13">Interacts with the Sec translocase complex via SecD. Specifically interacts with transmembrane segments of nascent integral membrane proteins during membrane integration.</text>
</comment>
<evidence type="ECO:0000259" key="16">
    <source>
        <dbReference type="Pfam" id="PF14849"/>
    </source>
</evidence>
<keyword evidence="10 13" id="KW-0143">Chaperone</keyword>
<keyword evidence="6 13" id="KW-0812">Transmembrane</keyword>
<dbReference type="PANTHER" id="PTHR12428">
    <property type="entry name" value="OXA1"/>
    <property type="match status" value="1"/>
</dbReference>
<organism evidence="17 18">
    <name type="scientific">Chelativorans composti</name>
    <dbReference type="NCBI Taxonomy" id="768533"/>
    <lineage>
        <taxon>Bacteria</taxon>
        <taxon>Pseudomonadati</taxon>
        <taxon>Pseudomonadota</taxon>
        <taxon>Alphaproteobacteria</taxon>
        <taxon>Hyphomicrobiales</taxon>
        <taxon>Phyllobacteriaceae</taxon>
        <taxon>Chelativorans</taxon>
    </lineage>
</organism>
<feature type="transmembrane region" description="Helical" evidence="13">
    <location>
        <begin position="380"/>
        <end position="403"/>
    </location>
</feature>
<comment type="similarity">
    <text evidence="2 13">Belongs to the OXA1/ALB3/YidC family. Type 1 subfamily.</text>
</comment>
<dbReference type="Pfam" id="PF14849">
    <property type="entry name" value="YidC_periplas"/>
    <property type="match status" value="1"/>
</dbReference>
<keyword evidence="8 13" id="KW-1133">Transmembrane helix</keyword>
<proteinExistence type="inferred from homology"/>